<dbReference type="InterPro" id="IPR000763">
    <property type="entry name" value="Catalase_peroxidase"/>
</dbReference>
<evidence type="ECO:0000256" key="2">
    <source>
        <dbReference type="ARBA" id="ARBA00022617"/>
    </source>
</evidence>
<dbReference type="GO" id="GO:0004096">
    <property type="term" value="F:catalase activity"/>
    <property type="evidence" value="ECO:0007669"/>
    <property type="project" value="UniProtKB-UniRule"/>
</dbReference>
<dbReference type="PROSITE" id="PS00436">
    <property type="entry name" value="PEROXIDASE_2"/>
    <property type="match status" value="1"/>
</dbReference>
<feature type="binding site" description="axial binding residue" evidence="14">
    <location>
        <position position="265"/>
    </location>
    <ligand>
        <name>heme b</name>
        <dbReference type="ChEBI" id="CHEBI:60344"/>
    </ligand>
    <ligandPart>
        <name>Fe</name>
        <dbReference type="ChEBI" id="CHEBI:18248"/>
    </ligandPart>
</feature>
<comment type="function">
    <text evidence="10">Bifunctional enzyme with both catalase and broad-spectrum peroxidase activity. Important for stationary phase survival.</text>
</comment>
<evidence type="ECO:0000256" key="1">
    <source>
        <dbReference type="ARBA" id="ARBA00022559"/>
    </source>
</evidence>
<comment type="caution">
    <text evidence="18">The sequence shown here is derived from an EMBL/GenBank/DDBJ whole genome shotgun (WGS) entry which is preliminary data.</text>
</comment>
<dbReference type="HAMAP" id="MF_01961">
    <property type="entry name" value="Catal_peroxid"/>
    <property type="match status" value="1"/>
</dbReference>
<reference evidence="18" key="1">
    <citation type="journal article" date="2014" name="Int. J. Syst. Evol. Microbiol.">
        <title>Complete genome sequence of Corynebacterium casei LMG S-19264T (=DSM 44701T), isolated from a smear-ripened cheese.</title>
        <authorList>
            <consortium name="US DOE Joint Genome Institute (JGI-PGF)"/>
            <person name="Walter F."/>
            <person name="Albersmeier A."/>
            <person name="Kalinowski J."/>
            <person name="Ruckert C."/>
        </authorList>
    </citation>
    <scope>NUCLEOTIDE SEQUENCE</scope>
    <source>
        <strain evidence="18">CGMCC 1.3617</strain>
    </source>
</reference>
<evidence type="ECO:0000256" key="7">
    <source>
        <dbReference type="ARBA" id="ARBA00023324"/>
    </source>
</evidence>
<evidence type="ECO:0000256" key="9">
    <source>
        <dbReference type="ARBA" id="ARBA00051651"/>
    </source>
</evidence>
<dbReference type="InterPro" id="IPR010255">
    <property type="entry name" value="Haem_peroxidase_sf"/>
</dbReference>
<dbReference type="PROSITE" id="PS50873">
    <property type="entry name" value="PEROXIDASE_4"/>
    <property type="match status" value="1"/>
</dbReference>
<evidence type="ECO:0000313" key="18">
    <source>
        <dbReference type="EMBL" id="GGJ41850.1"/>
    </source>
</evidence>
<dbReference type="Pfam" id="PF00141">
    <property type="entry name" value="peroxidase"/>
    <property type="match status" value="2"/>
</dbReference>
<keyword evidence="7 14" id="KW-0376">Hydrogen peroxide</keyword>
<evidence type="ECO:0000256" key="3">
    <source>
        <dbReference type="ARBA" id="ARBA00022723"/>
    </source>
</evidence>
<feature type="site" description="Transition state stabilizer" evidence="14">
    <location>
        <position position="98"/>
    </location>
</feature>
<dbReference type="GO" id="GO:0005829">
    <property type="term" value="C:cytosol"/>
    <property type="evidence" value="ECO:0007669"/>
    <property type="project" value="UniProtKB-ARBA"/>
</dbReference>
<feature type="region of interest" description="Disordered" evidence="16">
    <location>
        <begin position="344"/>
        <end position="370"/>
    </location>
</feature>
<protein>
    <recommendedName>
        <fullName evidence="13 14">Catalase-peroxidase</fullName>
        <shortName evidence="14">CP</shortName>
        <ecNumber evidence="12 14">1.11.1.21</ecNumber>
    </recommendedName>
    <alternativeName>
        <fullName evidence="14">Peroxidase/catalase</fullName>
    </alternativeName>
</protein>
<keyword evidence="1 14" id="KW-0575">Peroxidase</keyword>
<name>A0A917NYW3_9PROT</name>
<dbReference type="EMBL" id="BMKW01000021">
    <property type="protein sequence ID" value="GGJ41850.1"/>
    <property type="molecule type" value="Genomic_DNA"/>
</dbReference>
<comment type="similarity">
    <text evidence="11 14 15">Belongs to the peroxidase family. Peroxidase/catalase subfamily.</text>
</comment>
<dbReference type="InterPro" id="IPR019794">
    <property type="entry name" value="Peroxidases_AS"/>
</dbReference>
<dbReference type="CDD" id="cd08200">
    <property type="entry name" value="catalase_peroxidase_2"/>
    <property type="match status" value="1"/>
</dbReference>
<evidence type="ECO:0000256" key="16">
    <source>
        <dbReference type="SAM" id="MobiDB-lite"/>
    </source>
</evidence>
<evidence type="ECO:0000313" key="19">
    <source>
        <dbReference type="Proteomes" id="UP000661507"/>
    </source>
</evidence>
<evidence type="ECO:0000256" key="14">
    <source>
        <dbReference type="HAMAP-Rule" id="MF_01961"/>
    </source>
</evidence>
<evidence type="ECO:0000256" key="4">
    <source>
        <dbReference type="ARBA" id="ARBA00022729"/>
    </source>
</evidence>
<evidence type="ECO:0000256" key="12">
    <source>
        <dbReference type="ARBA" id="ARBA00067012"/>
    </source>
</evidence>
<comment type="cofactor">
    <cofactor evidence="14">
        <name>heme b</name>
        <dbReference type="ChEBI" id="CHEBI:60344"/>
    </cofactor>
    <text evidence="14">Binds 1 heme b (iron(II)-protoporphyrin IX) group per dimer.</text>
</comment>
<evidence type="ECO:0000256" key="6">
    <source>
        <dbReference type="ARBA" id="ARBA00023004"/>
    </source>
</evidence>
<dbReference type="InterPro" id="IPR002016">
    <property type="entry name" value="Haem_peroxidase"/>
</dbReference>
<dbReference type="FunFam" id="1.10.420.10:FF:000002">
    <property type="entry name" value="Catalase-peroxidase"/>
    <property type="match status" value="1"/>
</dbReference>
<dbReference type="PRINTS" id="PR00458">
    <property type="entry name" value="PEROXIDASE"/>
</dbReference>
<dbReference type="SUPFAM" id="SSF48113">
    <property type="entry name" value="Heme-dependent peroxidases"/>
    <property type="match status" value="2"/>
</dbReference>
<accession>A0A917NYW3</accession>
<dbReference type="AlphaFoldDB" id="A0A917NYW3"/>
<proteinExistence type="inferred from homology"/>
<feature type="active site" description="Proton acceptor" evidence="14">
    <location>
        <position position="102"/>
    </location>
</feature>
<comment type="catalytic activity">
    <reaction evidence="9 14 15">
        <text>H2O2 + AH2 = A + 2 H2O</text>
        <dbReference type="Rhea" id="RHEA:30275"/>
        <dbReference type="ChEBI" id="CHEBI:13193"/>
        <dbReference type="ChEBI" id="CHEBI:15377"/>
        <dbReference type="ChEBI" id="CHEBI:16240"/>
        <dbReference type="ChEBI" id="CHEBI:17499"/>
        <dbReference type="EC" id="1.11.1.21"/>
    </reaction>
</comment>
<dbReference type="GO" id="GO:0070301">
    <property type="term" value="P:cellular response to hydrogen peroxide"/>
    <property type="evidence" value="ECO:0007669"/>
    <property type="project" value="TreeGrafter"/>
</dbReference>
<comment type="catalytic activity">
    <reaction evidence="8 14 15">
        <text>2 H2O2 = O2 + 2 H2O</text>
        <dbReference type="Rhea" id="RHEA:20309"/>
        <dbReference type="ChEBI" id="CHEBI:15377"/>
        <dbReference type="ChEBI" id="CHEBI:15379"/>
        <dbReference type="ChEBI" id="CHEBI:16240"/>
        <dbReference type="EC" id="1.11.1.21"/>
    </reaction>
</comment>
<keyword evidence="2 14" id="KW-0349">Heme</keyword>
<evidence type="ECO:0000256" key="11">
    <source>
        <dbReference type="ARBA" id="ARBA00060838"/>
    </source>
</evidence>
<evidence type="ECO:0000256" key="15">
    <source>
        <dbReference type="RuleBase" id="RU003451"/>
    </source>
</evidence>
<keyword evidence="5 14" id="KW-0560">Oxidoreductase</keyword>
<dbReference type="FunFam" id="1.10.420.10:FF:000004">
    <property type="entry name" value="Catalase-peroxidase"/>
    <property type="match status" value="1"/>
</dbReference>
<dbReference type="Gene3D" id="1.10.520.10">
    <property type="match status" value="2"/>
</dbReference>
<organism evidence="18 19">
    <name type="scientific">Neoroseomonas lacus</name>
    <dbReference type="NCBI Taxonomy" id="287609"/>
    <lineage>
        <taxon>Bacteria</taxon>
        <taxon>Pseudomonadati</taxon>
        <taxon>Pseudomonadota</taxon>
        <taxon>Alphaproteobacteria</taxon>
        <taxon>Acetobacterales</taxon>
        <taxon>Acetobacteraceae</taxon>
        <taxon>Neoroseomonas</taxon>
    </lineage>
</organism>
<evidence type="ECO:0000256" key="13">
    <source>
        <dbReference type="ARBA" id="ARBA00074141"/>
    </source>
</evidence>
<evidence type="ECO:0000259" key="17">
    <source>
        <dbReference type="PROSITE" id="PS50873"/>
    </source>
</evidence>
<keyword evidence="6 14" id="KW-0408">Iron</keyword>
<gene>
    <name evidence="14 18" type="primary">katG</name>
    <name evidence="18" type="ORF">GCM10011320_56790</name>
</gene>
<sequence>MDGNNDAAAGKCPFMHGKPTAARFTTRSNRDWWPNQLNLRILSQQSAKSNPLGQGFDYAEAFKGVDVEALKKDVIALMTVSQDWWPADYGHYGPFFIRMSWHAAGTYRTADGRGGASTGAQRFAPENSWPDNANLDKARRLLWPIKQKYGNAVSWADLLVFAGTCAMESMGLKPFGFGFGRADIWEPEEDIYWGAEDTWLGDKRYSGDRQLENPLAAVQMGLIYVNPEGPNGNPDPVASGRDIRETFARMAMNDEETVALTAGGHTFGKCHGAGDATLVGREPEAGPLEQMGLGWISSYKSGKGVDAITSGIEGAWTPTPTTWDVSYFDMLLGFDWELTKSPAGAHQWKPKDPAAQTLVPDAHDPSKRHPPMMTTADMAMKMDPEYRKISERFHKNPDQFADAFARAWFKLTHRDMGPKVRYLGPLVPAENLIWQDPVPAATHPLIDAADVAALKAQLLASGLSIAQLVSTAWASASTFRGSDRRGGANGARIRLAPQKDWEANEPAKLAEVLGKLEAVQAAFNAQAAGGKKVSLADLIVLGGSAAIELAAKAAGHDVTVPFVPGRTDATQEQTDAHSFEPLEPEADGFRNYRRARYVVSAEEQLVDRAQLLTLTAPEMTVLVGGLRVLGANHGGSPHGVLTSRPGTLTNDFFVNLLDMGTSWTPTDETAEAFEGRDRASGTVKWTGTRVDLVFGSNSQLRALSEVYAQADNGPKFVKDFVAAWVKVMNADRFDLR</sequence>
<evidence type="ECO:0000256" key="10">
    <source>
        <dbReference type="ARBA" id="ARBA00057360"/>
    </source>
</evidence>
<comment type="subunit">
    <text evidence="14">Homodimer or homotetramer.</text>
</comment>
<dbReference type="FunFam" id="1.10.520.10:FF:000002">
    <property type="entry name" value="Catalase-peroxidase"/>
    <property type="match status" value="1"/>
</dbReference>
<feature type="cross-link" description="Tryptophyl-tyrosyl-methioninium (Tyr-Met) (with Trp-101)" evidence="14">
    <location>
        <begin position="224"/>
        <end position="250"/>
    </location>
</feature>
<dbReference type="GO" id="GO:0042744">
    <property type="term" value="P:hydrogen peroxide catabolic process"/>
    <property type="evidence" value="ECO:0007669"/>
    <property type="project" value="UniProtKB-KW"/>
</dbReference>
<dbReference type="NCBIfam" id="TIGR00198">
    <property type="entry name" value="cat_per_HPI"/>
    <property type="match status" value="1"/>
</dbReference>
<comment type="PTM">
    <text evidence="14">Formation of the three residue Trp-Tyr-Met cross-link is important for the catalase, but not the peroxidase activity of the enzyme.</text>
</comment>
<dbReference type="PRINTS" id="PR00460">
    <property type="entry name" value="BPEROXIDASE"/>
</dbReference>
<reference evidence="18" key="2">
    <citation type="submission" date="2020-09" db="EMBL/GenBank/DDBJ databases">
        <authorList>
            <person name="Sun Q."/>
            <person name="Zhou Y."/>
        </authorList>
    </citation>
    <scope>NUCLEOTIDE SEQUENCE</scope>
    <source>
        <strain evidence="18">CGMCC 1.3617</strain>
    </source>
</reference>
<dbReference type="PANTHER" id="PTHR30555:SF0">
    <property type="entry name" value="CATALASE-PEROXIDASE"/>
    <property type="match status" value="1"/>
</dbReference>
<dbReference type="CDD" id="cd00649">
    <property type="entry name" value="catalase_peroxidase_1"/>
    <property type="match status" value="1"/>
</dbReference>
<keyword evidence="4" id="KW-0732">Signal</keyword>
<dbReference type="RefSeq" id="WP_188973246.1">
    <property type="nucleotide sequence ID" value="NZ_BMKW01000021.1"/>
</dbReference>
<evidence type="ECO:0000256" key="5">
    <source>
        <dbReference type="ARBA" id="ARBA00023002"/>
    </source>
</evidence>
<dbReference type="Gene3D" id="1.10.420.10">
    <property type="entry name" value="Peroxidase, domain 2"/>
    <property type="match status" value="2"/>
</dbReference>
<dbReference type="EC" id="1.11.1.21" evidence="12 14"/>
<comment type="caution">
    <text evidence="14">Lacks conserved residue(s) required for the propagation of feature annotation.</text>
</comment>
<dbReference type="GO" id="GO:0020037">
    <property type="term" value="F:heme binding"/>
    <property type="evidence" value="ECO:0007669"/>
    <property type="project" value="InterPro"/>
</dbReference>
<dbReference type="NCBIfam" id="NF011635">
    <property type="entry name" value="PRK15061.1"/>
    <property type="match status" value="1"/>
</dbReference>
<keyword evidence="3 14" id="KW-0479">Metal-binding</keyword>
<dbReference type="Proteomes" id="UP000661507">
    <property type="component" value="Unassembled WGS sequence"/>
</dbReference>
<dbReference type="GO" id="GO:0046872">
    <property type="term" value="F:metal ion binding"/>
    <property type="evidence" value="ECO:0007669"/>
    <property type="project" value="UniProtKB-KW"/>
</dbReference>
<dbReference type="PANTHER" id="PTHR30555">
    <property type="entry name" value="HYDROPEROXIDASE I, BIFUNCTIONAL CATALASE-PEROXIDASE"/>
    <property type="match status" value="1"/>
</dbReference>
<evidence type="ECO:0000256" key="8">
    <source>
        <dbReference type="ARBA" id="ARBA00049145"/>
    </source>
</evidence>
<keyword evidence="19" id="KW-1185">Reference proteome</keyword>
<feature type="domain" description="Plant heme peroxidase family profile" evidence="17">
    <location>
        <begin position="135"/>
        <end position="426"/>
    </location>
</feature>